<accession>A0A7L4FAS2</accession>
<protein>
    <submittedName>
        <fullName evidence="3">FBXW9 protein</fullName>
    </submittedName>
</protein>
<reference evidence="3 4" key="1">
    <citation type="submission" date="2020-02" db="EMBL/GenBank/DDBJ databases">
        <title>Bird 10,000 Genomes (B10K) Project - Family phase.</title>
        <authorList>
            <person name="Zhang G."/>
        </authorList>
    </citation>
    <scope>NUCLEOTIDE SEQUENCE [LARGE SCALE GENOMIC DNA]</scope>
    <source>
        <strain evidence="3">B10K-DU-006-06</strain>
    </source>
</reference>
<feature type="non-terminal residue" evidence="3">
    <location>
        <position position="148"/>
    </location>
</feature>
<dbReference type="EMBL" id="VWYH01001238">
    <property type="protein sequence ID" value="NXW83101.1"/>
    <property type="molecule type" value="Genomic_DNA"/>
</dbReference>
<feature type="region of interest" description="Disordered" evidence="1">
    <location>
        <begin position="1"/>
        <end position="32"/>
    </location>
</feature>
<organism evidence="3 4">
    <name type="scientific">Pampusana beccarii</name>
    <name type="common">Western bronze ground-dove</name>
    <dbReference type="NCBI Taxonomy" id="2953425"/>
    <lineage>
        <taxon>Eukaryota</taxon>
        <taxon>Metazoa</taxon>
        <taxon>Chordata</taxon>
        <taxon>Craniata</taxon>
        <taxon>Vertebrata</taxon>
        <taxon>Euteleostomi</taxon>
        <taxon>Archelosauria</taxon>
        <taxon>Archosauria</taxon>
        <taxon>Dinosauria</taxon>
        <taxon>Saurischia</taxon>
        <taxon>Theropoda</taxon>
        <taxon>Coelurosauria</taxon>
        <taxon>Aves</taxon>
        <taxon>Neognathae</taxon>
        <taxon>Neoaves</taxon>
        <taxon>Columbimorphae</taxon>
        <taxon>Columbiformes</taxon>
        <taxon>Columbidae</taxon>
        <taxon>Pampusana</taxon>
    </lineage>
</organism>
<gene>
    <name evidence="3" type="primary">Fbxw9_1</name>
    <name evidence="3" type="ORF">ALOBEC_R16229</name>
</gene>
<comment type="caution">
    <text evidence="3">The sequence shown here is derived from an EMBL/GenBank/DDBJ whole genome shotgun (WGS) entry which is preliminary data.</text>
</comment>
<dbReference type="Gene3D" id="1.20.1280.50">
    <property type="match status" value="1"/>
</dbReference>
<evidence type="ECO:0000259" key="2">
    <source>
        <dbReference type="PROSITE" id="PS50181"/>
    </source>
</evidence>
<feature type="compositionally biased region" description="Low complexity" evidence="1">
    <location>
        <begin position="1"/>
        <end position="13"/>
    </location>
</feature>
<dbReference type="PROSITE" id="PS50181">
    <property type="entry name" value="FBOX"/>
    <property type="match status" value="1"/>
</dbReference>
<dbReference type="Pfam" id="PF12937">
    <property type="entry name" value="F-box-like"/>
    <property type="match status" value="1"/>
</dbReference>
<feature type="domain" description="F-box" evidence="2">
    <location>
        <begin position="39"/>
        <end position="86"/>
    </location>
</feature>
<evidence type="ECO:0000313" key="4">
    <source>
        <dbReference type="Proteomes" id="UP000541332"/>
    </source>
</evidence>
<name>A0A7L4FAS2_9COLU</name>
<proteinExistence type="predicted"/>
<feature type="compositionally biased region" description="Pro residues" evidence="1">
    <location>
        <begin position="14"/>
        <end position="24"/>
    </location>
</feature>
<dbReference type="SUPFAM" id="SSF81383">
    <property type="entry name" value="F-box domain"/>
    <property type="match status" value="1"/>
</dbReference>
<evidence type="ECO:0000256" key="1">
    <source>
        <dbReference type="SAM" id="MobiDB-lite"/>
    </source>
</evidence>
<dbReference type="AlphaFoldDB" id="A0A7L4FAS2"/>
<dbReference type="SMART" id="SM00256">
    <property type="entry name" value="FBOX"/>
    <property type="match status" value="1"/>
</dbReference>
<evidence type="ECO:0000313" key="3">
    <source>
        <dbReference type="EMBL" id="NXW83101.1"/>
    </source>
</evidence>
<keyword evidence="4" id="KW-1185">Reference proteome</keyword>
<dbReference type="Proteomes" id="UP000541332">
    <property type="component" value="Unassembled WGS sequence"/>
</dbReference>
<dbReference type="InterPro" id="IPR036047">
    <property type="entry name" value="F-box-like_dom_sf"/>
</dbReference>
<feature type="non-terminal residue" evidence="3">
    <location>
        <position position="1"/>
    </location>
</feature>
<sequence length="148" mass="15353">PPPAMDAAPSDSPGEPPAAGPPAVPGRAGPVPGGAPGAGPALLSLPLELLLRILAFLGARELRGVLPRVCRALRDAARDRAAWRARLRERAGGKLPVLDDEGFDVPGACVELEELLQRWGGRGGAPPPMEHFSLDEGHFASVDSVLLL</sequence>
<dbReference type="OrthoDB" id="71437at2759"/>
<dbReference type="InterPro" id="IPR001810">
    <property type="entry name" value="F-box_dom"/>
</dbReference>